<feature type="transmembrane region" description="Helical" evidence="7">
    <location>
        <begin position="54"/>
        <end position="75"/>
    </location>
</feature>
<evidence type="ECO:0000256" key="6">
    <source>
        <dbReference type="ARBA" id="ARBA00023136"/>
    </source>
</evidence>
<dbReference type="GO" id="GO:0022857">
    <property type="term" value="F:transmembrane transporter activity"/>
    <property type="evidence" value="ECO:0007669"/>
    <property type="project" value="TreeGrafter"/>
</dbReference>
<feature type="transmembrane region" description="Helical" evidence="7">
    <location>
        <begin position="215"/>
        <end position="238"/>
    </location>
</feature>
<evidence type="ECO:0000256" key="4">
    <source>
        <dbReference type="ARBA" id="ARBA00022692"/>
    </source>
</evidence>
<proteinExistence type="predicted"/>
<evidence type="ECO:0000256" key="5">
    <source>
        <dbReference type="ARBA" id="ARBA00022989"/>
    </source>
</evidence>
<feature type="domain" description="TRAP C4-dicarboxylate transport system permease DctM subunit" evidence="8">
    <location>
        <begin position="7"/>
        <end position="417"/>
    </location>
</feature>
<feature type="transmembrane region" description="Helical" evidence="7">
    <location>
        <begin position="303"/>
        <end position="328"/>
    </location>
</feature>
<keyword evidence="6 7" id="KW-0472">Membrane</keyword>
<dbReference type="InterPro" id="IPR004681">
    <property type="entry name" value="TRAP_DctM"/>
</dbReference>
<organism evidence="9 10">
    <name type="scientific">Clostridium symbiosum</name>
    <name type="common">Bacteroides symbiosus</name>
    <dbReference type="NCBI Taxonomy" id="1512"/>
    <lineage>
        <taxon>Bacteria</taxon>
        <taxon>Bacillati</taxon>
        <taxon>Bacillota</taxon>
        <taxon>Clostridia</taxon>
        <taxon>Lachnospirales</taxon>
        <taxon>Lachnospiraceae</taxon>
        <taxon>Otoolea</taxon>
    </lineage>
</organism>
<feature type="transmembrane region" description="Helical" evidence="7">
    <location>
        <begin position="134"/>
        <end position="158"/>
    </location>
</feature>
<dbReference type="NCBIfam" id="TIGR00786">
    <property type="entry name" value="dctM"/>
    <property type="match status" value="1"/>
</dbReference>
<dbReference type="PIRSF" id="PIRSF006066">
    <property type="entry name" value="HI0050"/>
    <property type="match status" value="1"/>
</dbReference>
<keyword evidence="3" id="KW-0997">Cell inner membrane</keyword>
<keyword evidence="5 7" id="KW-1133">Transmembrane helix</keyword>
<feature type="transmembrane region" description="Helical" evidence="7">
    <location>
        <begin position="244"/>
        <end position="261"/>
    </location>
</feature>
<feature type="transmembrane region" description="Helical" evidence="7">
    <location>
        <begin position="170"/>
        <end position="191"/>
    </location>
</feature>
<accession>A0AAW5F8D8</accession>
<evidence type="ECO:0000313" key="10">
    <source>
        <dbReference type="Proteomes" id="UP001203136"/>
    </source>
</evidence>
<dbReference type="AlphaFoldDB" id="A0AAW5F8D8"/>
<gene>
    <name evidence="9" type="ORF">K5I21_19835</name>
</gene>
<feature type="transmembrane region" description="Helical" evidence="7">
    <location>
        <begin position="402"/>
        <end position="422"/>
    </location>
</feature>
<evidence type="ECO:0000259" key="8">
    <source>
        <dbReference type="Pfam" id="PF06808"/>
    </source>
</evidence>
<keyword evidence="4 7" id="KW-0812">Transmembrane</keyword>
<evidence type="ECO:0000256" key="7">
    <source>
        <dbReference type="SAM" id="Phobius"/>
    </source>
</evidence>
<feature type="transmembrane region" description="Helical" evidence="7">
    <location>
        <begin position="273"/>
        <end position="291"/>
    </location>
</feature>
<evidence type="ECO:0000256" key="3">
    <source>
        <dbReference type="ARBA" id="ARBA00022519"/>
    </source>
</evidence>
<name>A0AAW5F8D8_CLOSY</name>
<reference evidence="9" key="1">
    <citation type="journal article" date="2022" name="Cell Host Microbe">
        <title>Colonization of the live biotherapeutic product VE303 and modulation of the microbiota and metabolites in healthy volunteers.</title>
        <authorList>
            <person name="Dsouza M."/>
            <person name="Menon R."/>
            <person name="Crossette E."/>
            <person name="Bhattarai S.K."/>
            <person name="Schneider J."/>
            <person name="Kim Y.G."/>
            <person name="Reddy S."/>
            <person name="Caballero S."/>
            <person name="Felix C."/>
            <person name="Cornacchione L."/>
            <person name="Hendrickson J."/>
            <person name="Watson A.R."/>
            <person name="Minot S.S."/>
            <person name="Greenfield N."/>
            <person name="Schopf L."/>
            <person name="Szabady R."/>
            <person name="Patarroyo J."/>
            <person name="Smith W."/>
            <person name="Harrison P."/>
            <person name="Kuijper E.J."/>
            <person name="Kelly C.P."/>
            <person name="Olle B."/>
            <person name="Bobilev D."/>
            <person name="Silber J.L."/>
            <person name="Bucci V."/>
            <person name="Roberts B."/>
            <person name="Faith J."/>
            <person name="Norman J.M."/>
        </authorList>
    </citation>
    <scope>NUCLEOTIDE SEQUENCE</scope>
    <source>
        <strain evidence="9">VE303-04</strain>
    </source>
</reference>
<dbReference type="GO" id="GO:0005886">
    <property type="term" value="C:plasma membrane"/>
    <property type="evidence" value="ECO:0007669"/>
    <property type="project" value="UniProtKB-SubCell"/>
</dbReference>
<comment type="subcellular location">
    <subcellularLocation>
        <location evidence="1">Cell inner membrane</location>
        <topology evidence="1">Multi-pass membrane protein</topology>
    </subcellularLocation>
</comment>
<evidence type="ECO:0000313" key="9">
    <source>
        <dbReference type="EMBL" id="MCK0088080.1"/>
    </source>
</evidence>
<dbReference type="InterPro" id="IPR010656">
    <property type="entry name" value="DctM"/>
</dbReference>
<feature type="transmembrane region" description="Helical" evidence="7">
    <location>
        <begin position="95"/>
        <end position="122"/>
    </location>
</feature>
<protein>
    <submittedName>
        <fullName evidence="9">TRAP transporter large permease</fullName>
    </submittedName>
</protein>
<feature type="transmembrane region" description="Helical" evidence="7">
    <location>
        <begin position="358"/>
        <end position="381"/>
    </location>
</feature>
<comment type="caution">
    <text evidence="9">The sequence shown here is derived from an EMBL/GenBank/DDBJ whole genome shotgun (WGS) entry which is preliminary data.</text>
</comment>
<dbReference type="Pfam" id="PF06808">
    <property type="entry name" value="DctM"/>
    <property type="match status" value="1"/>
</dbReference>
<dbReference type="PANTHER" id="PTHR33362">
    <property type="entry name" value="SIALIC ACID TRAP TRANSPORTER PERMEASE PROTEIN SIAT-RELATED"/>
    <property type="match status" value="1"/>
</dbReference>
<dbReference type="EMBL" id="JAINVB010000001">
    <property type="protein sequence ID" value="MCK0088080.1"/>
    <property type="molecule type" value="Genomic_DNA"/>
</dbReference>
<sequence length="433" mass="45836">MNMILLLIGFVGLLAVGAPIVVAMGLPAIIYYIVSGTSLSLVAYSFYQSTMSFSLLAVPAFILMGNLVSELGETARAFDFARALAKGKRGYSSRIAVVLSLIFAGMSGAAIAGVCGLGPIFVDSMEEEGYERDYGAALTIAASTVGPIFPPSIPLVLYATIAQISSVKSLLGGVGPGILMSAMLLFYVLLVDKKKLVNPPMAKAMMKEERSIRELFFRALPIAIAPLLILITMLSGIFSPGETGGMAVLYMLLLGICHRSLTWSGFWRCVKETCKSVSSIMVIMTAGGIFTKALMLENLPAKIIALLGPVANIPLAVILIVNIILLIMGMFMESNCALILTAPIVLQITQGFGMDPVYIGVMMVMNLMIGLSTPPFGLCIYAVSRVANVPSEKVIKSVVPMYIPLGIALILTSLIPAVSTFVPNTIMSLLAGG</sequence>
<evidence type="ECO:0000256" key="2">
    <source>
        <dbReference type="ARBA" id="ARBA00022475"/>
    </source>
</evidence>
<dbReference type="Proteomes" id="UP001203136">
    <property type="component" value="Unassembled WGS sequence"/>
</dbReference>
<keyword evidence="2" id="KW-1003">Cell membrane</keyword>
<evidence type="ECO:0000256" key="1">
    <source>
        <dbReference type="ARBA" id="ARBA00004429"/>
    </source>
</evidence>
<dbReference type="RefSeq" id="WP_003500921.1">
    <property type="nucleotide sequence ID" value="NZ_BAABZD010000010.1"/>
</dbReference>